<dbReference type="PROSITE" id="PS50234">
    <property type="entry name" value="VWFA"/>
    <property type="match status" value="2"/>
</dbReference>
<organism evidence="2 3">
    <name type="scientific">Pinctada imbricata</name>
    <name type="common">Atlantic pearl-oyster</name>
    <name type="synonym">Pinctada martensii</name>
    <dbReference type="NCBI Taxonomy" id="66713"/>
    <lineage>
        <taxon>Eukaryota</taxon>
        <taxon>Metazoa</taxon>
        <taxon>Spiralia</taxon>
        <taxon>Lophotrochozoa</taxon>
        <taxon>Mollusca</taxon>
        <taxon>Bivalvia</taxon>
        <taxon>Autobranchia</taxon>
        <taxon>Pteriomorphia</taxon>
        <taxon>Pterioida</taxon>
        <taxon>Pterioidea</taxon>
        <taxon>Pteriidae</taxon>
        <taxon>Pinctada</taxon>
    </lineage>
</organism>
<feature type="domain" description="VWFA" evidence="1">
    <location>
        <begin position="161"/>
        <end position="336"/>
    </location>
</feature>
<evidence type="ECO:0000259" key="1">
    <source>
        <dbReference type="PROSITE" id="PS50234"/>
    </source>
</evidence>
<dbReference type="PANTHER" id="PTHR24020:SF20">
    <property type="entry name" value="PH DOMAIN-CONTAINING PROTEIN"/>
    <property type="match status" value="1"/>
</dbReference>
<dbReference type="Pfam" id="PF00092">
    <property type="entry name" value="VWA"/>
    <property type="match status" value="2"/>
</dbReference>
<accession>A0AA89C948</accession>
<dbReference type="Gene3D" id="3.40.50.410">
    <property type="entry name" value="von Willebrand factor, type A domain"/>
    <property type="match status" value="2"/>
</dbReference>
<dbReference type="SMART" id="SM00327">
    <property type="entry name" value="VWA"/>
    <property type="match status" value="1"/>
</dbReference>
<sequence length="362" mass="40445">MDKYFNSEEVLRAVKNINYTDGMCTLIYRGLEQARTDIFNTDTGARPDIQDVAIVLTDGETNPGRMDPYSLPYAKTLTRQEANKLKMNGVNVFGIGVGPRVDHAEMIGISSGERNYLRVGDIDDLNVKQLLDNVIGKICEKPEKIVQPPVRNNSCTNSPADIFFVVDKSSSLRSMENFNKELSFIARFVDGFNVGPGPRDSRVGLLTFSTDAKFEFGLNDYRTKTELQNALLNVKYTMGDTYTHKALNMMLEQGFRFQTRPGVPRIGIIMTDGHSTDPYSLNIAVEEVRKSGIDVFAIGFGDYGLSELNLMATDPDSTHVFVVDDVTSLDYVRDDLYLQVCDTIGVKSNYTLTFGLENNRIP</sequence>
<dbReference type="InterPro" id="IPR036465">
    <property type="entry name" value="vWFA_dom_sf"/>
</dbReference>
<dbReference type="SUPFAM" id="SSF53300">
    <property type="entry name" value="vWA-like"/>
    <property type="match status" value="2"/>
</dbReference>
<reference evidence="2" key="1">
    <citation type="submission" date="2019-08" db="EMBL/GenBank/DDBJ databases">
        <title>The improved chromosome-level genome for the pearl oyster Pinctada fucata martensii using PacBio sequencing and Hi-C.</title>
        <authorList>
            <person name="Zheng Z."/>
        </authorList>
    </citation>
    <scope>NUCLEOTIDE SEQUENCE</scope>
    <source>
        <strain evidence="2">ZZ-2019</strain>
        <tissue evidence="2">Adductor muscle</tissue>
    </source>
</reference>
<evidence type="ECO:0000313" key="3">
    <source>
        <dbReference type="Proteomes" id="UP001186944"/>
    </source>
</evidence>
<dbReference type="InterPro" id="IPR050525">
    <property type="entry name" value="ECM_Assembly_Org"/>
</dbReference>
<dbReference type="PANTHER" id="PTHR24020">
    <property type="entry name" value="COLLAGEN ALPHA"/>
    <property type="match status" value="1"/>
</dbReference>
<dbReference type="InterPro" id="IPR002035">
    <property type="entry name" value="VWF_A"/>
</dbReference>
<comment type="caution">
    <text evidence="2">The sequence shown here is derived from an EMBL/GenBank/DDBJ whole genome shotgun (WGS) entry which is preliminary data.</text>
</comment>
<keyword evidence="3" id="KW-1185">Reference proteome</keyword>
<name>A0AA89C948_PINIB</name>
<proteinExistence type="predicted"/>
<dbReference type="PRINTS" id="PR00453">
    <property type="entry name" value="VWFADOMAIN"/>
</dbReference>
<feature type="domain" description="VWFA" evidence="1">
    <location>
        <begin position="1"/>
        <end position="134"/>
    </location>
</feature>
<protein>
    <recommendedName>
        <fullName evidence="1">VWFA domain-containing protein</fullName>
    </recommendedName>
</protein>
<gene>
    <name evidence="2" type="ORF">FSP39_016752</name>
</gene>
<dbReference type="CDD" id="cd01450">
    <property type="entry name" value="vWFA_subfamily_ECM"/>
    <property type="match status" value="1"/>
</dbReference>
<dbReference type="AlphaFoldDB" id="A0AA89C948"/>
<evidence type="ECO:0000313" key="2">
    <source>
        <dbReference type="EMBL" id="KAK3106280.1"/>
    </source>
</evidence>
<dbReference type="EMBL" id="VSWD01000003">
    <property type="protein sequence ID" value="KAK3106280.1"/>
    <property type="molecule type" value="Genomic_DNA"/>
</dbReference>
<dbReference type="Proteomes" id="UP001186944">
    <property type="component" value="Unassembled WGS sequence"/>
</dbReference>